<sequence length="115" mass="13246">MKKPMRCADGLYHIKGKTYKVLRGSRAQVWNGTAYKTEGSLLKSDLVKSHGRIVSALKHKTAKKEMRLQKYGFFAKKGKFGYVKKSVSRKSRGRKTARRRRFGGEKESKYEDAEE</sequence>
<organism evidence="2">
    <name type="scientific">viral metagenome</name>
    <dbReference type="NCBI Taxonomy" id="1070528"/>
    <lineage>
        <taxon>unclassified sequences</taxon>
        <taxon>metagenomes</taxon>
        <taxon>organismal metagenomes</taxon>
    </lineage>
</organism>
<dbReference type="GO" id="GO:0051276">
    <property type="term" value="P:chromosome organization"/>
    <property type="evidence" value="ECO:0007669"/>
    <property type="project" value="InterPro"/>
</dbReference>
<dbReference type="InterPro" id="IPR043928">
    <property type="entry name" value="DNVP"/>
</dbReference>
<proteinExistence type="predicted"/>
<protein>
    <submittedName>
        <fullName evidence="2">Uncharacterized protein</fullName>
    </submittedName>
</protein>
<feature type="region of interest" description="Disordered" evidence="1">
    <location>
        <begin position="85"/>
        <end position="115"/>
    </location>
</feature>
<evidence type="ECO:0000313" key="2">
    <source>
        <dbReference type="EMBL" id="QHT21411.1"/>
    </source>
</evidence>
<feature type="compositionally biased region" description="Basic residues" evidence="1">
    <location>
        <begin position="86"/>
        <end position="101"/>
    </location>
</feature>
<evidence type="ECO:0000256" key="1">
    <source>
        <dbReference type="SAM" id="MobiDB-lite"/>
    </source>
</evidence>
<dbReference type="AlphaFoldDB" id="A0A6C0DYG1"/>
<dbReference type="EMBL" id="MN739691">
    <property type="protein sequence ID" value="QHT21411.1"/>
    <property type="molecule type" value="Genomic_DNA"/>
</dbReference>
<reference evidence="2" key="1">
    <citation type="journal article" date="2020" name="Nature">
        <title>Giant virus diversity and host interactions through global metagenomics.</title>
        <authorList>
            <person name="Schulz F."/>
            <person name="Roux S."/>
            <person name="Paez-Espino D."/>
            <person name="Jungbluth S."/>
            <person name="Walsh D.A."/>
            <person name="Denef V.J."/>
            <person name="McMahon K.D."/>
            <person name="Konstantinidis K.T."/>
            <person name="Eloe-Fadrosh E.A."/>
            <person name="Kyrpides N.C."/>
            <person name="Woyke T."/>
        </authorList>
    </citation>
    <scope>NUCLEOTIDE SEQUENCE</scope>
    <source>
        <strain evidence="2">GVMAG-M-3300023174-92</strain>
    </source>
</reference>
<dbReference type="GO" id="GO:0003677">
    <property type="term" value="F:DNA binding"/>
    <property type="evidence" value="ECO:0007669"/>
    <property type="project" value="InterPro"/>
</dbReference>
<dbReference type="Pfam" id="PF19060">
    <property type="entry name" value="DVNP"/>
    <property type="match status" value="1"/>
</dbReference>
<accession>A0A6C0DYG1</accession>
<feature type="compositionally biased region" description="Basic and acidic residues" evidence="1">
    <location>
        <begin position="102"/>
        <end position="115"/>
    </location>
</feature>
<name>A0A6C0DYG1_9ZZZZ</name>